<evidence type="ECO:0000256" key="7">
    <source>
        <dbReference type="HAMAP-Rule" id="MF_00902"/>
    </source>
</evidence>
<evidence type="ECO:0000256" key="3">
    <source>
        <dbReference type="ARBA" id="ARBA00022927"/>
    </source>
</evidence>
<evidence type="ECO:0000256" key="4">
    <source>
        <dbReference type="ARBA" id="ARBA00022989"/>
    </source>
</evidence>
<gene>
    <name evidence="7" type="primary">tatC</name>
    <name evidence="9" type="ORF">AVDCRST_MAG78-2189</name>
</gene>
<protein>
    <recommendedName>
        <fullName evidence="7">Sec-independent protein translocase protein TatC</fullName>
    </recommendedName>
</protein>
<feature type="transmembrane region" description="Helical" evidence="7">
    <location>
        <begin position="196"/>
        <end position="213"/>
    </location>
</feature>
<feature type="transmembrane region" description="Helical" evidence="7">
    <location>
        <begin position="113"/>
        <end position="142"/>
    </location>
</feature>
<evidence type="ECO:0000256" key="1">
    <source>
        <dbReference type="ARBA" id="ARBA00004141"/>
    </source>
</evidence>
<dbReference type="HAMAP" id="MF_00902">
    <property type="entry name" value="TatC"/>
    <property type="match status" value="1"/>
</dbReference>
<evidence type="ECO:0000256" key="5">
    <source>
        <dbReference type="ARBA" id="ARBA00023010"/>
    </source>
</evidence>
<dbReference type="AlphaFoldDB" id="A0A6J4QA75"/>
<evidence type="ECO:0000256" key="8">
    <source>
        <dbReference type="SAM" id="MobiDB-lite"/>
    </source>
</evidence>
<comment type="subunit">
    <text evidence="7">The Tat system comprises two distinct complexes: a TatABC complex, containing multiple copies of TatA, TatB and TatC subunits, and a separate TatA complex, containing only TatA subunits. Substrates initially bind to the TatABC complex, which probably triggers association of the separate TatA complex to form the active translocon.</text>
</comment>
<comment type="function">
    <text evidence="7">Part of the twin-arginine translocation (Tat) system that transports large folded proteins containing a characteristic twin-arginine motif in their signal peptide across membranes. Together with TatB, TatC is part of a receptor directly interacting with Tat signal peptides.</text>
</comment>
<feature type="transmembrane region" description="Helical" evidence="7">
    <location>
        <begin position="79"/>
        <end position="101"/>
    </location>
</feature>
<feature type="transmembrane region" description="Helical" evidence="7">
    <location>
        <begin position="219"/>
        <end position="242"/>
    </location>
</feature>
<feature type="transmembrane region" description="Helical" evidence="7">
    <location>
        <begin position="162"/>
        <end position="184"/>
    </location>
</feature>
<keyword evidence="5 7" id="KW-0811">Translocation</keyword>
<keyword evidence="2 7" id="KW-0812">Transmembrane</keyword>
<evidence type="ECO:0000256" key="6">
    <source>
        <dbReference type="ARBA" id="ARBA00023136"/>
    </source>
</evidence>
<comment type="similarity">
    <text evidence="7">Belongs to the TatC family.</text>
</comment>
<dbReference type="Pfam" id="PF00902">
    <property type="entry name" value="TatC"/>
    <property type="match status" value="1"/>
</dbReference>
<dbReference type="GO" id="GO:0009977">
    <property type="term" value="F:proton motive force dependent protein transmembrane transporter activity"/>
    <property type="evidence" value="ECO:0007669"/>
    <property type="project" value="TreeGrafter"/>
</dbReference>
<name>A0A6J4QA75_9ACTN</name>
<accession>A0A6J4QA75</accession>
<feature type="region of interest" description="Disordered" evidence="8">
    <location>
        <begin position="253"/>
        <end position="278"/>
    </location>
</feature>
<dbReference type="NCBIfam" id="TIGR00945">
    <property type="entry name" value="tatC"/>
    <property type="match status" value="1"/>
</dbReference>
<evidence type="ECO:0000256" key="2">
    <source>
        <dbReference type="ARBA" id="ARBA00022692"/>
    </source>
</evidence>
<reference evidence="9" key="1">
    <citation type="submission" date="2020-02" db="EMBL/GenBank/DDBJ databases">
        <authorList>
            <person name="Meier V. D."/>
        </authorList>
    </citation>
    <scope>NUCLEOTIDE SEQUENCE</scope>
    <source>
        <strain evidence="9">AVDCRST_MAG78</strain>
    </source>
</reference>
<dbReference type="PANTHER" id="PTHR30371">
    <property type="entry name" value="SEC-INDEPENDENT PROTEIN TRANSLOCASE PROTEIN TATC"/>
    <property type="match status" value="1"/>
</dbReference>
<dbReference type="GO" id="GO:0043953">
    <property type="term" value="P:protein transport by the Tat complex"/>
    <property type="evidence" value="ECO:0007669"/>
    <property type="project" value="UniProtKB-UniRule"/>
</dbReference>
<dbReference type="GO" id="GO:0033281">
    <property type="term" value="C:TAT protein transport complex"/>
    <property type="evidence" value="ECO:0007669"/>
    <property type="project" value="UniProtKB-UniRule"/>
</dbReference>
<comment type="subcellular location">
    <subcellularLocation>
        <location evidence="7">Cell membrane</location>
        <topology evidence="7">Multi-pass membrane protein</topology>
    </subcellularLocation>
    <subcellularLocation>
        <location evidence="1">Membrane</location>
        <topology evidence="1">Multi-pass membrane protein</topology>
    </subcellularLocation>
</comment>
<organism evidence="9">
    <name type="scientific">uncultured Rubrobacteraceae bacterium</name>
    <dbReference type="NCBI Taxonomy" id="349277"/>
    <lineage>
        <taxon>Bacteria</taxon>
        <taxon>Bacillati</taxon>
        <taxon>Actinomycetota</taxon>
        <taxon>Rubrobacteria</taxon>
        <taxon>Rubrobacterales</taxon>
        <taxon>Rubrobacteraceae</taxon>
        <taxon>environmental samples</taxon>
    </lineage>
</organism>
<proteinExistence type="inferred from homology"/>
<dbReference type="GO" id="GO:0065002">
    <property type="term" value="P:intracellular protein transmembrane transport"/>
    <property type="evidence" value="ECO:0007669"/>
    <property type="project" value="TreeGrafter"/>
</dbReference>
<keyword evidence="7" id="KW-0813">Transport</keyword>
<feature type="transmembrane region" description="Helical" evidence="7">
    <location>
        <begin position="33"/>
        <end position="56"/>
    </location>
</feature>
<sequence length="278" mass="31075">MSGRLRLPTRPRDEARMTLVEHLEELRRRIFRVGIAFVVVAIAAGFFVDDIFYWLLEPSGLSDLNFMGPAQALLTDIKLVLFSAFLLTLPILIYQAWMFVAPAVGEMGRVTTYIVVTLSSALFLVGVVFGYYIVLPIGLQFLLGYAPDRYNEVITADFYLPFVTRFLLAFGIVFELPAAAYVGAKLGLVTAPMLKRYWRHALVVGAVLAAALTPGQDPFSMVFMALPLYLMYGLSIIIARFVNPMIPHEEALEASPLSDRLPDEEDDGAENDERERDL</sequence>
<keyword evidence="3 7" id="KW-0653">Protein transport</keyword>
<keyword evidence="7" id="KW-1003">Cell membrane</keyword>
<dbReference type="PRINTS" id="PR01840">
    <property type="entry name" value="TATCFAMILY"/>
</dbReference>
<keyword evidence="4 7" id="KW-1133">Transmembrane helix</keyword>
<dbReference type="PANTHER" id="PTHR30371:SF0">
    <property type="entry name" value="SEC-INDEPENDENT PROTEIN TRANSLOCASE PROTEIN TATC, CHLOROPLASTIC-RELATED"/>
    <property type="match status" value="1"/>
</dbReference>
<dbReference type="EMBL" id="CADCVB010000147">
    <property type="protein sequence ID" value="CAA9438078.1"/>
    <property type="molecule type" value="Genomic_DNA"/>
</dbReference>
<evidence type="ECO:0000313" key="9">
    <source>
        <dbReference type="EMBL" id="CAA9438078.1"/>
    </source>
</evidence>
<dbReference type="InterPro" id="IPR002033">
    <property type="entry name" value="TatC"/>
</dbReference>
<keyword evidence="6 7" id="KW-0472">Membrane</keyword>